<dbReference type="Proteomes" id="UP000570823">
    <property type="component" value="Unassembled WGS sequence"/>
</dbReference>
<dbReference type="Pfam" id="PF04055">
    <property type="entry name" value="Radical_SAM"/>
    <property type="match status" value="1"/>
</dbReference>
<evidence type="ECO:0000256" key="3">
    <source>
        <dbReference type="ARBA" id="ARBA00022691"/>
    </source>
</evidence>
<keyword evidence="5" id="KW-0663">Pyridoxal phosphate</keyword>
<name>A0A7K4HMR0_9EURY</name>
<evidence type="ECO:0000256" key="5">
    <source>
        <dbReference type="ARBA" id="ARBA00022898"/>
    </source>
</evidence>
<dbReference type="GO" id="GO:0051539">
    <property type="term" value="F:4 iron, 4 sulfur cluster binding"/>
    <property type="evidence" value="ECO:0007669"/>
    <property type="project" value="UniProtKB-KW"/>
</dbReference>
<dbReference type="InterPro" id="IPR013785">
    <property type="entry name" value="Aldolase_TIM"/>
</dbReference>
<feature type="binding site" evidence="8">
    <location>
        <position position="98"/>
    </location>
    <ligand>
        <name>[4Fe-4S] cluster</name>
        <dbReference type="ChEBI" id="CHEBI:49883"/>
        <note>4Fe-4S-S-AdoMet</note>
    </ligand>
</feature>
<dbReference type="OrthoDB" id="21308at2157"/>
<dbReference type="SFLD" id="SFLDS00029">
    <property type="entry name" value="Radical_SAM"/>
    <property type="match status" value="1"/>
</dbReference>
<dbReference type="Gene3D" id="3.20.20.70">
    <property type="entry name" value="Aldolase class I"/>
    <property type="match status" value="1"/>
</dbReference>
<evidence type="ECO:0000256" key="8">
    <source>
        <dbReference type="PIRSR" id="PIRSR004911-1"/>
    </source>
</evidence>
<feature type="domain" description="Radical SAM core" evidence="9">
    <location>
        <begin position="84"/>
        <end position="303"/>
    </location>
</feature>
<feature type="binding site" evidence="8">
    <location>
        <position position="105"/>
    </location>
    <ligand>
        <name>[4Fe-4S] cluster</name>
        <dbReference type="ChEBI" id="CHEBI:49883"/>
        <note>4Fe-4S-S-AdoMet</note>
    </ligand>
</feature>
<dbReference type="InterPro" id="IPR003739">
    <property type="entry name" value="Lys_aminomutase/Glu_NH3_mut"/>
</dbReference>
<dbReference type="SFLD" id="SFLDG01070">
    <property type="entry name" value="PLP-dependent"/>
    <property type="match status" value="1"/>
</dbReference>
<dbReference type="PIRSF" id="PIRSF004911">
    <property type="entry name" value="DUF160"/>
    <property type="match status" value="1"/>
</dbReference>
<evidence type="ECO:0000256" key="2">
    <source>
        <dbReference type="ARBA" id="ARBA00022485"/>
    </source>
</evidence>
<evidence type="ECO:0000259" key="9">
    <source>
        <dbReference type="PROSITE" id="PS51918"/>
    </source>
</evidence>
<keyword evidence="11" id="KW-1185">Reference proteome</keyword>
<keyword evidence="6" id="KW-0408">Iron</keyword>
<dbReference type="GO" id="GO:0046872">
    <property type="term" value="F:metal ion binding"/>
    <property type="evidence" value="ECO:0007669"/>
    <property type="project" value="UniProtKB-KW"/>
</dbReference>
<dbReference type="SUPFAM" id="SSF102114">
    <property type="entry name" value="Radical SAM enzymes"/>
    <property type="match status" value="1"/>
</dbReference>
<evidence type="ECO:0000313" key="11">
    <source>
        <dbReference type="Proteomes" id="UP000570823"/>
    </source>
</evidence>
<keyword evidence="3" id="KW-0949">S-adenosyl-L-methionine</keyword>
<comment type="caution">
    <text evidence="10">The sequence shown here is derived from an EMBL/GenBank/DDBJ whole genome shotgun (WGS) entry which is preliminary data.</text>
</comment>
<keyword evidence="7 8" id="KW-0411">Iron-sulfur</keyword>
<dbReference type="NCBIfam" id="TIGR00238">
    <property type="entry name" value="KamA family radical SAM protein"/>
    <property type="match status" value="1"/>
</dbReference>
<feature type="binding site" evidence="8">
    <location>
        <position position="102"/>
    </location>
    <ligand>
        <name>[4Fe-4S] cluster</name>
        <dbReference type="ChEBI" id="CHEBI:49883"/>
        <note>4Fe-4S-S-AdoMet</note>
    </ligand>
</feature>
<dbReference type="EMBL" id="JABXWR010000001">
    <property type="protein sequence ID" value="NVO66479.1"/>
    <property type="molecule type" value="Genomic_DNA"/>
</dbReference>
<dbReference type="PANTHER" id="PTHR30538:SF0">
    <property type="entry name" value="L-LYSINE 2,3-AMINOMUTASE AQ_1632-RELATED"/>
    <property type="match status" value="1"/>
</dbReference>
<protein>
    <submittedName>
        <fullName evidence="10">KamA family radical SAM protein</fullName>
    </submittedName>
</protein>
<comment type="cofactor">
    <cofactor evidence="1">
        <name>pyridoxal 5'-phosphate</name>
        <dbReference type="ChEBI" id="CHEBI:597326"/>
    </cofactor>
</comment>
<dbReference type="RefSeq" id="WP_176788170.1">
    <property type="nucleotide sequence ID" value="NZ_JABXWR010000001.1"/>
</dbReference>
<dbReference type="AlphaFoldDB" id="A0A7K4HMR0"/>
<gene>
    <name evidence="10" type="ORF">HWN36_03930</name>
</gene>
<dbReference type="InterPro" id="IPR007197">
    <property type="entry name" value="rSAM"/>
</dbReference>
<evidence type="ECO:0000256" key="7">
    <source>
        <dbReference type="ARBA" id="ARBA00023014"/>
    </source>
</evidence>
<dbReference type="PANTHER" id="PTHR30538">
    <property type="entry name" value="LYSINE 2,3-AMINOMUTASE-RELATED"/>
    <property type="match status" value="1"/>
</dbReference>
<evidence type="ECO:0000313" key="10">
    <source>
        <dbReference type="EMBL" id="NVO66479.1"/>
    </source>
</evidence>
<dbReference type="PROSITE" id="PS51918">
    <property type="entry name" value="RADICAL_SAM"/>
    <property type="match status" value="1"/>
</dbReference>
<dbReference type="GO" id="GO:0003824">
    <property type="term" value="F:catalytic activity"/>
    <property type="evidence" value="ECO:0007669"/>
    <property type="project" value="InterPro"/>
</dbReference>
<evidence type="ECO:0000256" key="4">
    <source>
        <dbReference type="ARBA" id="ARBA00022723"/>
    </source>
</evidence>
<sequence>MKLRYLTGVDQIDALSPEEKIMLQKVEEKFAFRSNDYYVSLIDWDDPADPIRRIAVPDPMELEESGVLDPSRESNYTVAPGLQHKYRETALLLVSDMCGTFCRFCFRKRLFMDRGAEVTRDVTEEIEYIRHHPEITNVLLTGGDPLIMATAKLEPIVAAIRGIEHVGIIRIGSKMPAFNPYRVLDDPSLSEMIRKYSTPEKRIYIMAQFNHPRELTPQAVEALGLLLSAGAIVVNQTPILRGVNDDPAVLADLFRKLSFIGVPPYYVFQCRPTLGNRMFQVPVEESYAIIEAAKAQVSGLAKRARFVISHATGKIEVAGLTDEYVFFKYHQAADPEKIGTFMAFRRNPDALWFDDYTESVVDVPVPPEIGEASG</sequence>
<keyword evidence="2 8" id="KW-0004">4Fe-4S</keyword>
<evidence type="ECO:0000256" key="6">
    <source>
        <dbReference type="ARBA" id="ARBA00023004"/>
    </source>
</evidence>
<reference evidence="10 11" key="1">
    <citation type="submission" date="2020-06" db="EMBL/GenBank/DDBJ databases">
        <title>Methanofollis fontis sp. nov., a methanogen isolated from marine sediments near a cold seep at Four-Way Closure Ridge offshore southwestern Taiwan.</title>
        <authorList>
            <person name="Chen S.-C."/>
            <person name="Teng N.-H."/>
            <person name="Lin Y.-S."/>
            <person name="Lai M.-C."/>
            <person name="Chen H.-H."/>
            <person name="Wang C.-C."/>
        </authorList>
    </citation>
    <scope>NUCLEOTIDE SEQUENCE [LARGE SCALE GENOMIC DNA]</scope>
    <source>
        <strain evidence="10 11">DSM 2702</strain>
    </source>
</reference>
<accession>A0A7K4HMR0</accession>
<keyword evidence="4 8" id="KW-0479">Metal-binding</keyword>
<dbReference type="InterPro" id="IPR058240">
    <property type="entry name" value="rSAM_sf"/>
</dbReference>
<dbReference type="CDD" id="cd01335">
    <property type="entry name" value="Radical_SAM"/>
    <property type="match status" value="1"/>
</dbReference>
<evidence type="ECO:0000256" key="1">
    <source>
        <dbReference type="ARBA" id="ARBA00001933"/>
    </source>
</evidence>
<proteinExistence type="predicted"/>
<organism evidence="10 11">
    <name type="scientific">Methanofollis tationis</name>
    <dbReference type="NCBI Taxonomy" id="81417"/>
    <lineage>
        <taxon>Archaea</taxon>
        <taxon>Methanobacteriati</taxon>
        <taxon>Methanobacteriota</taxon>
        <taxon>Stenosarchaea group</taxon>
        <taxon>Methanomicrobia</taxon>
        <taxon>Methanomicrobiales</taxon>
        <taxon>Methanomicrobiaceae</taxon>
        <taxon>Methanofollis</taxon>
    </lineage>
</organism>